<comment type="caution">
    <text evidence="1">The sequence shown here is derived from an EMBL/GenBank/DDBJ whole genome shotgun (WGS) entry which is preliminary data.</text>
</comment>
<evidence type="ECO:0000313" key="1">
    <source>
        <dbReference type="EMBL" id="KUZ87971.1"/>
    </source>
</evidence>
<organism evidence="1 2">
    <name type="scientific">Burkholderia ubonensis</name>
    <dbReference type="NCBI Taxonomy" id="101571"/>
    <lineage>
        <taxon>Bacteria</taxon>
        <taxon>Pseudomonadati</taxon>
        <taxon>Pseudomonadota</taxon>
        <taxon>Betaproteobacteria</taxon>
        <taxon>Burkholderiales</taxon>
        <taxon>Burkholderiaceae</taxon>
        <taxon>Burkholderia</taxon>
        <taxon>Burkholderia cepacia complex</taxon>
    </lineage>
</organism>
<evidence type="ECO:0000313" key="2">
    <source>
        <dbReference type="Proteomes" id="UP000065521"/>
    </source>
</evidence>
<proteinExistence type="predicted"/>
<sequence>MALDYLIYEDSVRRPATKPVFEAVIAQINEGTARVRKLSRGEGFQAGGQRVLGTAVLEFFLARQNADGFDADAAQAFADKMRRLLGWTGISYSLKTFWFEATVRDPFFHDVPHEDPDLAWLVPPQWVLKPDVDPTQVNPEWLRFACWIAIGYMKYGMSFDSINANAILDHVSALGSDLPARLRQHGSGQLSAEIVRYKDAEVSCVANDAFATVKIALKAESEHNYRAVLTWLCRLLEADFPRSYEIEFRSPAKHYLPVKGLPKKGVHQLFANATGYPGLRPFIAQYARLAMREHEWYTNIDEADPAMPGTFAVFALALADDQHVPLALDYLRVCDGEHQSIHARFVHAYIAAHGFTPNAVALLVACAGNIQRLEPMKAYAASVANRDSLTALANARSEMAGRELSGIARLTANLDGGGRAHDHVWRAVVHAIWGEAASTHPEKLVANAPDELKALYEAVLG</sequence>
<dbReference type="EMBL" id="LOTN01000038">
    <property type="protein sequence ID" value="KUZ87971.1"/>
    <property type="molecule type" value="Genomic_DNA"/>
</dbReference>
<dbReference type="AlphaFoldDB" id="A0A102L6I6"/>
<name>A0A102L6I6_9BURK</name>
<dbReference type="Proteomes" id="UP000065521">
    <property type="component" value="Unassembled WGS sequence"/>
</dbReference>
<dbReference type="InterPro" id="IPR046136">
    <property type="entry name" value="DUF6138"/>
</dbReference>
<accession>A0A102L6I6</accession>
<dbReference type="Pfam" id="PF19635">
    <property type="entry name" value="DUF6138"/>
    <property type="match status" value="1"/>
</dbReference>
<gene>
    <name evidence="1" type="ORF">WI38_19980</name>
</gene>
<reference evidence="1 2" key="1">
    <citation type="submission" date="2015-11" db="EMBL/GenBank/DDBJ databases">
        <title>Expanding the genomic diversity of Burkholderia species for the development of highly accurate diagnostics.</title>
        <authorList>
            <person name="Sahl J."/>
            <person name="Keim P."/>
            <person name="Wagner D."/>
        </authorList>
    </citation>
    <scope>NUCLEOTIDE SEQUENCE [LARGE SCALE GENOMIC DNA]</scope>
    <source>
        <strain evidence="1 2">RF32-BP4</strain>
    </source>
</reference>
<protein>
    <submittedName>
        <fullName evidence="1">Uncharacterized protein</fullName>
    </submittedName>
</protein>
<dbReference type="RefSeq" id="WP_059634765.1">
    <property type="nucleotide sequence ID" value="NZ_LOTK01000041.1"/>
</dbReference>